<feature type="region of interest" description="Disordered" evidence="1">
    <location>
        <begin position="23"/>
        <end position="79"/>
    </location>
</feature>
<evidence type="ECO:0000313" key="4">
    <source>
        <dbReference type="Proteomes" id="UP000008207"/>
    </source>
</evidence>
<reference evidence="3 4" key="1">
    <citation type="submission" date="2009-01" db="EMBL/GenBank/DDBJ databases">
        <title>Complete sequence of chromosome of Methylobacterium nodulans ORS 2060.</title>
        <authorList>
            <consortium name="US DOE Joint Genome Institute"/>
            <person name="Lucas S."/>
            <person name="Copeland A."/>
            <person name="Lapidus A."/>
            <person name="Glavina del Rio T."/>
            <person name="Dalin E."/>
            <person name="Tice H."/>
            <person name="Bruce D."/>
            <person name="Goodwin L."/>
            <person name="Pitluck S."/>
            <person name="Sims D."/>
            <person name="Brettin T."/>
            <person name="Detter J.C."/>
            <person name="Han C."/>
            <person name="Larimer F."/>
            <person name="Land M."/>
            <person name="Hauser L."/>
            <person name="Kyrpides N."/>
            <person name="Ivanova N."/>
            <person name="Marx C.J."/>
            <person name="Richardson P."/>
        </authorList>
    </citation>
    <scope>NUCLEOTIDE SEQUENCE [LARGE SCALE GENOMIC DNA]</scope>
    <source>
        <strain evidence="4">LMG 21967 / CNCM I-2342 / ORS 2060</strain>
    </source>
</reference>
<sequence length="79" mass="8461">MKLMNRRTTLVLSLLGAAVMVQATDTPQKSREQAPNMPPPHQTLPEKVRPGEPGSTGSTVPRAPQDDHHAPSNAGAQRT</sequence>
<proteinExistence type="predicted"/>
<keyword evidence="2" id="KW-0732">Signal</keyword>
<name>B8ISS5_METNO</name>
<organism evidence="3 4">
    <name type="scientific">Methylobacterium nodulans (strain LMG 21967 / CNCM I-2342 / ORS 2060)</name>
    <dbReference type="NCBI Taxonomy" id="460265"/>
    <lineage>
        <taxon>Bacteria</taxon>
        <taxon>Pseudomonadati</taxon>
        <taxon>Pseudomonadota</taxon>
        <taxon>Alphaproteobacteria</taxon>
        <taxon>Hyphomicrobiales</taxon>
        <taxon>Methylobacteriaceae</taxon>
        <taxon>Methylobacterium</taxon>
    </lineage>
</organism>
<keyword evidence="4" id="KW-1185">Reference proteome</keyword>
<feature type="chain" id="PRO_5002874346" evidence="2">
    <location>
        <begin position="24"/>
        <end position="79"/>
    </location>
</feature>
<dbReference type="STRING" id="460265.Mnod_5896"/>
<evidence type="ECO:0000256" key="2">
    <source>
        <dbReference type="SAM" id="SignalP"/>
    </source>
</evidence>
<evidence type="ECO:0000256" key="1">
    <source>
        <dbReference type="SAM" id="MobiDB-lite"/>
    </source>
</evidence>
<dbReference type="EMBL" id="CP001349">
    <property type="protein sequence ID" value="ACL60724.1"/>
    <property type="molecule type" value="Genomic_DNA"/>
</dbReference>
<feature type="signal peptide" evidence="2">
    <location>
        <begin position="1"/>
        <end position="23"/>
    </location>
</feature>
<dbReference type="AlphaFoldDB" id="B8ISS5"/>
<dbReference type="RefSeq" id="WP_015932322.1">
    <property type="nucleotide sequence ID" value="NC_011894.1"/>
</dbReference>
<dbReference type="KEGG" id="mno:Mnod_5896"/>
<dbReference type="HOGENOM" id="CLU_2602044_0_0_5"/>
<dbReference type="Proteomes" id="UP000008207">
    <property type="component" value="Chromosome"/>
</dbReference>
<gene>
    <name evidence="3" type="ordered locus">Mnod_5896</name>
</gene>
<dbReference type="OrthoDB" id="7999179at2"/>
<dbReference type="eggNOG" id="ENOG50311WX">
    <property type="taxonomic scope" value="Bacteria"/>
</dbReference>
<protein>
    <submittedName>
        <fullName evidence="3">Uncharacterized protein</fullName>
    </submittedName>
</protein>
<evidence type="ECO:0000313" key="3">
    <source>
        <dbReference type="EMBL" id="ACL60724.1"/>
    </source>
</evidence>
<accession>B8ISS5</accession>